<reference evidence="2" key="2">
    <citation type="submission" date="2018-08" db="UniProtKB">
        <authorList>
            <consortium name="EnsemblPlants"/>
        </authorList>
    </citation>
    <scope>IDENTIFICATION</scope>
    <source>
        <strain evidence="2">Yugu1</strain>
    </source>
</reference>
<reference evidence="3" key="1">
    <citation type="journal article" date="2012" name="Nat. Biotechnol.">
        <title>Reference genome sequence of the model plant Setaria.</title>
        <authorList>
            <person name="Bennetzen J.L."/>
            <person name="Schmutz J."/>
            <person name="Wang H."/>
            <person name="Percifield R."/>
            <person name="Hawkins J."/>
            <person name="Pontaroli A.C."/>
            <person name="Estep M."/>
            <person name="Feng L."/>
            <person name="Vaughn J.N."/>
            <person name="Grimwood J."/>
            <person name="Jenkins J."/>
            <person name="Barry K."/>
            <person name="Lindquist E."/>
            <person name="Hellsten U."/>
            <person name="Deshpande S."/>
            <person name="Wang X."/>
            <person name="Wu X."/>
            <person name="Mitros T."/>
            <person name="Triplett J."/>
            <person name="Yang X."/>
            <person name="Ye C.Y."/>
            <person name="Mauro-Herrera M."/>
            <person name="Wang L."/>
            <person name="Li P."/>
            <person name="Sharma M."/>
            <person name="Sharma R."/>
            <person name="Ronald P.C."/>
            <person name="Panaud O."/>
            <person name="Kellogg E.A."/>
            <person name="Brutnell T.P."/>
            <person name="Doust A.N."/>
            <person name="Tuskan G.A."/>
            <person name="Rokhsar D."/>
            <person name="Devos K.M."/>
        </authorList>
    </citation>
    <scope>NUCLEOTIDE SEQUENCE [LARGE SCALE GENOMIC DNA]</scope>
    <source>
        <strain evidence="3">cv. Yugu1</strain>
    </source>
</reference>
<dbReference type="HOGENOM" id="CLU_2546907_0_0_1"/>
<dbReference type="AlphaFoldDB" id="K3XNT9"/>
<dbReference type="Proteomes" id="UP000004995">
    <property type="component" value="Unassembled WGS sequence"/>
</dbReference>
<feature type="region of interest" description="Disordered" evidence="1">
    <location>
        <begin position="43"/>
        <end position="83"/>
    </location>
</feature>
<sequence>MDRIESMAVWHVGERTESSALDVGGARLAFFCAFFRRKRDCPGGSGFGSMRCPGLSGRGQESQKGADSSTDPIRSNQIESAMI</sequence>
<evidence type="ECO:0000256" key="1">
    <source>
        <dbReference type="SAM" id="MobiDB-lite"/>
    </source>
</evidence>
<dbReference type="EMBL" id="AGNK02002818">
    <property type="status" value="NOT_ANNOTATED_CDS"/>
    <property type="molecule type" value="Genomic_DNA"/>
</dbReference>
<evidence type="ECO:0000313" key="3">
    <source>
        <dbReference type="Proteomes" id="UP000004995"/>
    </source>
</evidence>
<dbReference type="InParanoid" id="K3XNT9"/>
<accession>K3XNT9</accession>
<name>K3XNT9_SETIT</name>
<protein>
    <submittedName>
        <fullName evidence="2">Uncharacterized protein</fullName>
    </submittedName>
</protein>
<proteinExistence type="predicted"/>
<dbReference type="EnsemblPlants" id="KQL04071">
    <property type="protein sequence ID" value="KQL04071"/>
    <property type="gene ID" value="SETIT_003562mg"/>
</dbReference>
<organism evidence="2 3">
    <name type="scientific">Setaria italica</name>
    <name type="common">Foxtail millet</name>
    <name type="synonym">Panicum italicum</name>
    <dbReference type="NCBI Taxonomy" id="4555"/>
    <lineage>
        <taxon>Eukaryota</taxon>
        <taxon>Viridiplantae</taxon>
        <taxon>Streptophyta</taxon>
        <taxon>Embryophyta</taxon>
        <taxon>Tracheophyta</taxon>
        <taxon>Spermatophyta</taxon>
        <taxon>Magnoliopsida</taxon>
        <taxon>Liliopsida</taxon>
        <taxon>Poales</taxon>
        <taxon>Poaceae</taxon>
        <taxon>PACMAD clade</taxon>
        <taxon>Panicoideae</taxon>
        <taxon>Panicodae</taxon>
        <taxon>Paniceae</taxon>
        <taxon>Cenchrinae</taxon>
        <taxon>Setaria</taxon>
    </lineage>
</organism>
<feature type="compositionally biased region" description="Polar residues" evidence="1">
    <location>
        <begin position="59"/>
        <end position="83"/>
    </location>
</feature>
<dbReference type="Gramene" id="KQL04071">
    <property type="protein sequence ID" value="KQL04071"/>
    <property type="gene ID" value="SETIT_003562mg"/>
</dbReference>
<evidence type="ECO:0000313" key="2">
    <source>
        <dbReference type="EnsemblPlants" id="KQL04071"/>
    </source>
</evidence>
<keyword evidence="3" id="KW-1185">Reference proteome</keyword>